<dbReference type="EMBL" id="JANLCK010000009">
    <property type="protein sequence ID" value="MCS5727284.1"/>
    <property type="molecule type" value="Genomic_DNA"/>
</dbReference>
<comment type="caution">
    <text evidence="4">The sequence shown here is derived from an EMBL/GenBank/DDBJ whole genome shotgun (WGS) entry which is preliminary data.</text>
</comment>
<dbReference type="Pfam" id="PF25591">
    <property type="entry name" value="LRV_2"/>
    <property type="match status" value="1"/>
</dbReference>
<feature type="region of interest" description="Disordered" evidence="1">
    <location>
        <begin position="105"/>
        <end position="128"/>
    </location>
</feature>
<keyword evidence="2" id="KW-1133">Transmembrane helix</keyword>
<proteinExistence type="predicted"/>
<dbReference type="AlphaFoldDB" id="A0AA41XFJ2"/>
<reference evidence="4" key="1">
    <citation type="submission" date="2022-08" db="EMBL/GenBank/DDBJ databases">
        <authorList>
            <person name="Deng Y."/>
            <person name="Han X.-F."/>
            <person name="Zhang Y.-Q."/>
        </authorList>
    </citation>
    <scope>NUCLEOTIDE SEQUENCE</scope>
    <source>
        <strain evidence="4">CPCC 203407</strain>
    </source>
</reference>
<accession>A0AA41XFJ2</accession>
<dbReference type="RefSeq" id="WP_259530264.1">
    <property type="nucleotide sequence ID" value="NZ_JANLCK010000009.1"/>
</dbReference>
<feature type="transmembrane region" description="Helical" evidence="2">
    <location>
        <begin position="73"/>
        <end position="101"/>
    </location>
</feature>
<dbReference type="InterPro" id="IPR057893">
    <property type="entry name" value="LRV_2"/>
</dbReference>
<evidence type="ECO:0000256" key="1">
    <source>
        <dbReference type="SAM" id="MobiDB-lite"/>
    </source>
</evidence>
<dbReference type="Proteomes" id="UP001165587">
    <property type="component" value="Unassembled WGS sequence"/>
</dbReference>
<evidence type="ECO:0000313" key="5">
    <source>
        <dbReference type="Proteomes" id="UP001165587"/>
    </source>
</evidence>
<sequence>MTDEFRDEDRVAANAPGVPPGVLADIAARRWDLHADIAANPRAYPELVQWMRTVNPADGLRRRPPAPARRSGAGWWLVGCGCLVFAIVVVVGIVGIAAALLPPASQGNSETAPLQTVPPSDTERGEAPTDPVVAEQIALFRADQPIINELAAQLEGNPVAPLVADLRTFRLDEKRADDPTVGIYEAKPMAERAAALRADLEQKVASARERSANASGSITEAIVDAAGSGFIDIRWDAASACSTAADPGRETIGCVLTADPLTVHLLPETEVGSVWMNQMLVTHELAHVYQRADDQGAADYSGAYRDLLAQGLFQSSDEAMADCFALTYFDQWSLTNGSESQGTGYVCNEPERQAIRDWAAGLNVPMD</sequence>
<protein>
    <recommendedName>
        <fullName evidence="3">Leucine rich repeat variant domain-containing protein</fullName>
    </recommendedName>
</protein>
<keyword evidence="2" id="KW-0472">Membrane</keyword>
<organism evidence="4 5">
    <name type="scientific">Herbiconiux oxytropis</name>
    <dbReference type="NCBI Taxonomy" id="2970915"/>
    <lineage>
        <taxon>Bacteria</taxon>
        <taxon>Bacillati</taxon>
        <taxon>Actinomycetota</taxon>
        <taxon>Actinomycetes</taxon>
        <taxon>Micrococcales</taxon>
        <taxon>Microbacteriaceae</taxon>
        <taxon>Herbiconiux</taxon>
    </lineage>
</organism>
<name>A0AA41XFJ2_9MICO</name>
<feature type="domain" description="Leucine rich repeat variant" evidence="3">
    <location>
        <begin position="9"/>
        <end position="55"/>
    </location>
</feature>
<evidence type="ECO:0000256" key="2">
    <source>
        <dbReference type="SAM" id="Phobius"/>
    </source>
</evidence>
<evidence type="ECO:0000313" key="4">
    <source>
        <dbReference type="EMBL" id="MCS5727284.1"/>
    </source>
</evidence>
<feature type="compositionally biased region" description="Polar residues" evidence="1">
    <location>
        <begin position="105"/>
        <end position="119"/>
    </location>
</feature>
<keyword evidence="5" id="KW-1185">Reference proteome</keyword>
<keyword evidence="2" id="KW-0812">Transmembrane</keyword>
<gene>
    <name evidence="4" type="ORF">N1028_15420</name>
</gene>
<evidence type="ECO:0000259" key="3">
    <source>
        <dbReference type="Pfam" id="PF25591"/>
    </source>
</evidence>